<evidence type="ECO:0000313" key="10">
    <source>
        <dbReference type="Proteomes" id="UP000095606"/>
    </source>
</evidence>
<keyword evidence="7" id="KW-0346">Stress response</keyword>
<evidence type="ECO:0000256" key="1">
    <source>
        <dbReference type="ARBA" id="ARBA00006620"/>
    </source>
</evidence>
<dbReference type="Pfam" id="PF07927">
    <property type="entry name" value="HicA_toxin"/>
    <property type="match status" value="1"/>
</dbReference>
<keyword evidence="5" id="KW-0378">Hydrolase</keyword>
<evidence type="ECO:0000256" key="7">
    <source>
        <dbReference type="ARBA" id="ARBA00023016"/>
    </source>
</evidence>
<evidence type="ECO:0000256" key="2">
    <source>
        <dbReference type="ARBA" id="ARBA00022649"/>
    </source>
</evidence>
<dbReference type="InterPro" id="IPR012933">
    <property type="entry name" value="HicA_mRNA_interferase"/>
</dbReference>
<dbReference type="SUPFAM" id="SSF54786">
    <property type="entry name" value="YcfA/nrd intein domain"/>
    <property type="match status" value="1"/>
</dbReference>
<reference evidence="9" key="2">
    <citation type="submission" date="2019-11" db="EMBL/GenBank/DDBJ databases">
        <authorList>
            <person name="Feng L."/>
        </authorList>
    </citation>
    <scope>NUCLEOTIDE SEQUENCE</scope>
    <source>
        <strain evidence="9">BfaecisLFYP10</strain>
    </source>
</reference>
<name>A0A174V199_9BACE</name>
<evidence type="ECO:0000256" key="5">
    <source>
        <dbReference type="ARBA" id="ARBA00022801"/>
    </source>
</evidence>
<sequence>MLQENGFVLKSQKGSHMKFEKDDKIVIVPNHNSKGAEKGTYYSILRQAGLEK</sequence>
<dbReference type="Proteomes" id="UP000095606">
    <property type="component" value="Unassembled WGS sequence"/>
</dbReference>
<keyword evidence="6" id="KW-0694">RNA-binding</keyword>
<evidence type="ECO:0000256" key="3">
    <source>
        <dbReference type="ARBA" id="ARBA00022722"/>
    </source>
</evidence>
<keyword evidence="2" id="KW-1277">Toxin-antitoxin system</keyword>
<dbReference type="GO" id="GO:0016787">
    <property type="term" value="F:hydrolase activity"/>
    <property type="evidence" value="ECO:0007669"/>
    <property type="project" value="UniProtKB-KW"/>
</dbReference>
<dbReference type="InterPro" id="IPR038570">
    <property type="entry name" value="HicA_sf"/>
</dbReference>
<protein>
    <submittedName>
        <fullName evidence="8">YcfA-like protein</fullName>
    </submittedName>
</protein>
<dbReference type="GO" id="GO:0004519">
    <property type="term" value="F:endonuclease activity"/>
    <property type="evidence" value="ECO:0007669"/>
    <property type="project" value="UniProtKB-KW"/>
</dbReference>
<dbReference type="EMBL" id="CACRSZ010000040">
    <property type="protein sequence ID" value="VYT13985.1"/>
    <property type="molecule type" value="Genomic_DNA"/>
</dbReference>
<evidence type="ECO:0000256" key="6">
    <source>
        <dbReference type="ARBA" id="ARBA00022884"/>
    </source>
</evidence>
<organism evidence="8 10">
    <name type="scientific">Bacteroides faecis</name>
    <dbReference type="NCBI Taxonomy" id="674529"/>
    <lineage>
        <taxon>Bacteria</taxon>
        <taxon>Pseudomonadati</taxon>
        <taxon>Bacteroidota</taxon>
        <taxon>Bacteroidia</taxon>
        <taxon>Bacteroidales</taxon>
        <taxon>Bacteroidaceae</taxon>
        <taxon>Bacteroides</taxon>
    </lineage>
</organism>
<proteinExistence type="inferred from homology"/>
<keyword evidence="4" id="KW-0255">Endonuclease</keyword>
<evidence type="ECO:0000313" key="9">
    <source>
        <dbReference type="EMBL" id="VYT13985.1"/>
    </source>
</evidence>
<comment type="similarity">
    <text evidence="1">Belongs to the HicA mRNA interferase family.</text>
</comment>
<dbReference type="EMBL" id="CZAE01000034">
    <property type="protein sequence ID" value="CUQ26087.1"/>
    <property type="molecule type" value="Genomic_DNA"/>
</dbReference>
<gene>
    <name evidence="9" type="ORF">BFLFYP10_00587</name>
    <name evidence="8" type="ORF">ERS852461_04745</name>
</gene>
<dbReference type="AlphaFoldDB" id="A0A174V199"/>
<dbReference type="GO" id="GO:0003729">
    <property type="term" value="F:mRNA binding"/>
    <property type="evidence" value="ECO:0007669"/>
    <property type="project" value="InterPro"/>
</dbReference>
<accession>A0A174V199</accession>
<reference evidence="8 10" key="1">
    <citation type="submission" date="2015-09" db="EMBL/GenBank/DDBJ databases">
        <authorList>
            <consortium name="Pathogen Informatics"/>
        </authorList>
    </citation>
    <scope>NUCLEOTIDE SEQUENCE [LARGE SCALE GENOMIC DNA]</scope>
    <source>
        <strain evidence="8 10">2789STDY5834846</strain>
    </source>
</reference>
<accession>A0A6N2U7D0</accession>
<evidence type="ECO:0000256" key="4">
    <source>
        <dbReference type="ARBA" id="ARBA00022759"/>
    </source>
</evidence>
<dbReference type="Gene3D" id="3.30.920.30">
    <property type="entry name" value="Hypothetical protein"/>
    <property type="match status" value="1"/>
</dbReference>
<evidence type="ECO:0000313" key="8">
    <source>
        <dbReference type="EMBL" id="CUQ26087.1"/>
    </source>
</evidence>
<keyword evidence="3" id="KW-0540">Nuclease</keyword>